<dbReference type="Proteomes" id="UP000596079">
    <property type="component" value="Chromosome"/>
</dbReference>
<dbReference type="GO" id="GO:0004519">
    <property type="term" value="F:endonuclease activity"/>
    <property type="evidence" value="ECO:0007669"/>
    <property type="project" value="UniProtKB-KW"/>
</dbReference>
<name>A0A7T7WJE6_9GAMM</name>
<dbReference type="PANTHER" id="PTHR30408:SF12">
    <property type="entry name" value="TYPE I RESTRICTION ENZYME MJAVIII SPECIFICITY SUBUNIT"/>
    <property type="match status" value="1"/>
</dbReference>
<keyword evidence="5" id="KW-0540">Nuclease</keyword>
<dbReference type="GO" id="GO:0003677">
    <property type="term" value="F:DNA binding"/>
    <property type="evidence" value="ECO:0007669"/>
    <property type="project" value="UniProtKB-KW"/>
</dbReference>
<keyword evidence="5" id="KW-0378">Hydrolase</keyword>
<proteinExistence type="inferred from homology"/>
<evidence type="ECO:0000313" key="6">
    <source>
        <dbReference type="Proteomes" id="UP000596079"/>
    </source>
</evidence>
<feature type="domain" description="Type I restriction modification DNA specificity" evidence="4">
    <location>
        <begin position="252"/>
        <end position="404"/>
    </location>
</feature>
<keyword evidence="3" id="KW-0238">DNA-binding</keyword>
<accession>A0A7T7WJE6</accession>
<organism evidence="5 6">
    <name type="scientific">Acinetobacter variabilis</name>
    <dbReference type="NCBI Taxonomy" id="70346"/>
    <lineage>
        <taxon>Bacteria</taxon>
        <taxon>Pseudomonadati</taxon>
        <taxon>Pseudomonadota</taxon>
        <taxon>Gammaproteobacteria</taxon>
        <taxon>Moraxellales</taxon>
        <taxon>Moraxellaceae</taxon>
        <taxon>Acinetobacter</taxon>
    </lineage>
</organism>
<evidence type="ECO:0000256" key="3">
    <source>
        <dbReference type="ARBA" id="ARBA00023125"/>
    </source>
</evidence>
<evidence type="ECO:0000256" key="1">
    <source>
        <dbReference type="ARBA" id="ARBA00010923"/>
    </source>
</evidence>
<protein>
    <submittedName>
        <fullName evidence="5">Restriction endonuclease subunit S</fullName>
    </submittedName>
</protein>
<dbReference type="Gene3D" id="3.90.220.20">
    <property type="entry name" value="DNA methylase specificity domains"/>
    <property type="match status" value="2"/>
</dbReference>
<dbReference type="Gene3D" id="1.10.287.1120">
    <property type="entry name" value="Bipartite methylase S protein"/>
    <property type="match status" value="1"/>
</dbReference>
<dbReference type="REBASE" id="458150">
    <property type="entry name" value="S.Ava2022ORF3395P"/>
</dbReference>
<dbReference type="InterPro" id="IPR044946">
    <property type="entry name" value="Restrct_endonuc_typeI_TRD_sf"/>
</dbReference>
<dbReference type="EMBL" id="CP060811">
    <property type="protein sequence ID" value="QQN88742.1"/>
    <property type="molecule type" value="Genomic_DNA"/>
</dbReference>
<evidence type="ECO:0000259" key="4">
    <source>
        <dbReference type="Pfam" id="PF01420"/>
    </source>
</evidence>
<dbReference type="SUPFAM" id="SSF116734">
    <property type="entry name" value="DNA methylase specificity domain"/>
    <property type="match status" value="2"/>
</dbReference>
<sequence length="416" mass="46524">MPTPKLRFKEFNGDWTNKKIGDIAAKVGSGSTPRGGAEAYTDTGIIFIRSQNVNNDRLLLDDTVYIPESTHLKMSGSKVVANDILLNITGASIGRSCVVPSDFTEANVNQHVCIIRTPNDDPVFVQSFLSSENGQNSIQSKQAGGGREGLNFQAIRSIDFHFPPSKEEQTKIASFLSNVDEKISQLTQKHALLSQYKQGMMQKLFSQEIRFKADDGSEFGEWGNLKIFDLAKDKTLNNGVFNDQNKVGKGYKLINVLDMYIHRDIDESRLKLLDLSKKEFETNKVYYGDIFFTRSSLVKEGIAFSNVYLGNSNDVTYDGHLIKLTPDLDRVSPIFLNYVLKTNAVRKQLIKGGKTATMTTIGQQEVGNTMVPLPCLEEQTKIANFLSAIDQKIEVVAQQIEQAKQWKKGLLQQMFV</sequence>
<dbReference type="Pfam" id="PF01420">
    <property type="entry name" value="Methylase_S"/>
    <property type="match status" value="2"/>
</dbReference>
<evidence type="ECO:0000313" key="5">
    <source>
        <dbReference type="EMBL" id="QQN88742.1"/>
    </source>
</evidence>
<dbReference type="RefSeq" id="WP_200229865.1">
    <property type="nucleotide sequence ID" value="NZ_CP060811.1"/>
</dbReference>
<dbReference type="PANTHER" id="PTHR30408">
    <property type="entry name" value="TYPE-1 RESTRICTION ENZYME ECOKI SPECIFICITY PROTEIN"/>
    <property type="match status" value="1"/>
</dbReference>
<keyword evidence="2" id="KW-0680">Restriction system</keyword>
<dbReference type="InterPro" id="IPR052021">
    <property type="entry name" value="Type-I_RS_S_subunit"/>
</dbReference>
<dbReference type="AlphaFoldDB" id="A0A7T7WJE6"/>
<comment type="similarity">
    <text evidence="1">Belongs to the type-I restriction system S methylase family.</text>
</comment>
<reference evidence="5 6" key="1">
    <citation type="submission" date="2020-08" db="EMBL/GenBank/DDBJ databases">
        <title>Emergence of ISAba1-mediated novel tet(X) in Acinetobacter variabilis from a chicken farm.</title>
        <authorList>
            <person name="Peng K."/>
            <person name="Li R."/>
        </authorList>
    </citation>
    <scope>NUCLEOTIDE SEQUENCE [LARGE SCALE GENOMIC DNA]</scope>
    <source>
        <strain evidence="5 6">XM9F202-2</strain>
    </source>
</reference>
<dbReference type="InterPro" id="IPR000055">
    <property type="entry name" value="Restrct_endonuc_typeI_TRD"/>
</dbReference>
<evidence type="ECO:0000256" key="2">
    <source>
        <dbReference type="ARBA" id="ARBA00022747"/>
    </source>
</evidence>
<dbReference type="CDD" id="cd17256">
    <property type="entry name" value="RMtype1_S_EcoJA65PI-TRD1-CR1_like"/>
    <property type="match status" value="1"/>
</dbReference>
<keyword evidence="5" id="KW-0255">Endonuclease</keyword>
<feature type="domain" description="Type I restriction modification DNA specificity" evidence="4">
    <location>
        <begin position="13"/>
        <end position="189"/>
    </location>
</feature>
<dbReference type="GO" id="GO:0009307">
    <property type="term" value="P:DNA restriction-modification system"/>
    <property type="evidence" value="ECO:0007669"/>
    <property type="project" value="UniProtKB-KW"/>
</dbReference>
<gene>
    <name evidence="5" type="ORF">IAQ69_03400</name>
</gene>
<dbReference type="CDD" id="cd17517">
    <property type="entry name" value="RMtype1_S_EcoKI_StySPI-TRD2-CR2_like"/>
    <property type="match status" value="1"/>
</dbReference>